<feature type="transmembrane region" description="Helical" evidence="1">
    <location>
        <begin position="32"/>
        <end position="52"/>
    </location>
</feature>
<sequence>MLFGGLLSIAVALGLYNALYELIRRTWGWPRWLYVVIGAGIFLTVQGVTGGLTDASSAWTGTVEPLLIAGLLDVAIYSVVTRGVSRTQTV</sequence>
<feature type="transmembrane region" description="Helical" evidence="1">
    <location>
        <begin position="58"/>
        <end position="80"/>
    </location>
</feature>
<gene>
    <name evidence="2" type="ORF">C8263_17730</name>
</gene>
<comment type="caution">
    <text evidence="2">The sequence shown here is derived from an EMBL/GenBank/DDBJ whole genome shotgun (WGS) entry which is preliminary data.</text>
</comment>
<evidence type="ECO:0000313" key="2">
    <source>
        <dbReference type="EMBL" id="PTA66476.1"/>
    </source>
</evidence>
<evidence type="ECO:0000313" key="3">
    <source>
        <dbReference type="Proteomes" id="UP000240317"/>
    </source>
</evidence>
<reference evidence="2 3" key="1">
    <citation type="submission" date="2018-03" db="EMBL/GenBank/DDBJ databases">
        <title>Draft genome of Deinococcus sp. OD32.</title>
        <authorList>
            <person name="Wang X.-P."/>
            <person name="Du Z.-J."/>
        </authorList>
    </citation>
    <scope>NUCLEOTIDE SEQUENCE [LARGE SCALE GENOMIC DNA]</scope>
    <source>
        <strain evidence="2 3">OD32</strain>
    </source>
</reference>
<accession>A0A2T3W3J6</accession>
<keyword evidence="1" id="KW-0812">Transmembrane</keyword>
<keyword evidence="1" id="KW-0472">Membrane</keyword>
<dbReference type="EMBL" id="PYSV01000030">
    <property type="protein sequence ID" value="PTA66476.1"/>
    <property type="molecule type" value="Genomic_DNA"/>
</dbReference>
<proteinExistence type="predicted"/>
<keyword evidence="1" id="KW-1133">Transmembrane helix</keyword>
<evidence type="ECO:0000256" key="1">
    <source>
        <dbReference type="SAM" id="Phobius"/>
    </source>
</evidence>
<protein>
    <submittedName>
        <fullName evidence="2">Uncharacterized protein</fullName>
    </submittedName>
</protein>
<dbReference type="AlphaFoldDB" id="A0A2T3W3J6"/>
<organism evidence="2 3">
    <name type="scientific">Deinococcus arcticus</name>
    <dbReference type="NCBI Taxonomy" id="2136176"/>
    <lineage>
        <taxon>Bacteria</taxon>
        <taxon>Thermotogati</taxon>
        <taxon>Deinococcota</taxon>
        <taxon>Deinococci</taxon>
        <taxon>Deinococcales</taxon>
        <taxon>Deinococcaceae</taxon>
        <taxon>Deinococcus</taxon>
    </lineage>
</organism>
<name>A0A2T3W3J6_9DEIO</name>
<keyword evidence="3" id="KW-1185">Reference proteome</keyword>
<dbReference type="Proteomes" id="UP000240317">
    <property type="component" value="Unassembled WGS sequence"/>
</dbReference>
<feature type="transmembrane region" description="Helical" evidence="1">
    <location>
        <begin position="6"/>
        <end position="23"/>
    </location>
</feature>